<evidence type="ECO:0000256" key="7">
    <source>
        <dbReference type="ARBA" id="ARBA00023065"/>
    </source>
</evidence>
<keyword evidence="3 11" id="KW-1134">Transmembrane beta strand</keyword>
<proteinExistence type="inferred from homology"/>
<evidence type="ECO:0000256" key="2">
    <source>
        <dbReference type="ARBA" id="ARBA00022448"/>
    </source>
</evidence>
<dbReference type="KEGG" id="woc:BA177_03550"/>
<dbReference type="InterPro" id="IPR036942">
    <property type="entry name" value="Beta-barrel_TonB_sf"/>
</dbReference>
<comment type="similarity">
    <text evidence="11 12">Belongs to the TonB-dependent receptor family.</text>
</comment>
<dbReference type="PANTHER" id="PTHR32552">
    <property type="entry name" value="FERRICHROME IRON RECEPTOR-RELATED"/>
    <property type="match status" value="1"/>
</dbReference>
<organism evidence="16 17">
    <name type="scientific">Woeseia oceani</name>
    <dbReference type="NCBI Taxonomy" id="1548547"/>
    <lineage>
        <taxon>Bacteria</taxon>
        <taxon>Pseudomonadati</taxon>
        <taxon>Pseudomonadota</taxon>
        <taxon>Gammaproteobacteria</taxon>
        <taxon>Woeseiales</taxon>
        <taxon>Woeseiaceae</taxon>
        <taxon>Woeseia</taxon>
    </lineage>
</organism>
<dbReference type="CDD" id="cd01347">
    <property type="entry name" value="ligand_gated_channel"/>
    <property type="match status" value="1"/>
</dbReference>
<evidence type="ECO:0000313" key="17">
    <source>
        <dbReference type="Proteomes" id="UP000092695"/>
    </source>
</evidence>
<keyword evidence="7" id="KW-0406">Ion transport</keyword>
<dbReference type="InterPro" id="IPR000531">
    <property type="entry name" value="Beta-barrel_TonB"/>
</dbReference>
<evidence type="ECO:0000256" key="4">
    <source>
        <dbReference type="ARBA" id="ARBA00022496"/>
    </source>
</evidence>
<dbReference type="OrthoDB" id="9760620at2"/>
<keyword evidence="17" id="KW-1185">Reference proteome</keyword>
<accession>A0A193LD89</accession>
<evidence type="ECO:0000259" key="14">
    <source>
        <dbReference type="Pfam" id="PF00593"/>
    </source>
</evidence>
<dbReference type="PANTHER" id="PTHR32552:SF81">
    <property type="entry name" value="TONB-DEPENDENT OUTER MEMBRANE RECEPTOR"/>
    <property type="match status" value="1"/>
</dbReference>
<protein>
    <recommendedName>
        <fullName evidence="18">TonB-dependent receptor</fullName>
    </recommendedName>
</protein>
<gene>
    <name evidence="16" type="ORF">BA177_03550</name>
</gene>
<sequence>MTGLTRTPGKLFLGSLLLTAWSANSLAEDTLDEIVVSATRLDTSIREAARSVSLITKERIQNGTQQLGLDEALAGVPGLYMQNRYNFAQDLRISLRGFGARSGFGVRGVKIIIDGIPETLPDGQAQVDSIDLGSTDRIEVLRGPASSMYGNSSGGVIAIESELGKGPAFVEANVGAGELGYSKVGIKTGGRAGDVDYLFNLSSQDFEGWREQSDSESRMLNAKLGVPIGSKDRLTVAFNLSDQPTADDPGGINAAQAAADPRSARDVNLTFDSGESMDQQRVGLVYERVRDTGTLSLHNYYLWRDFANKLPFGSGGIVEFDRFVYGAGLQYRPVGWLPESFDLVFGIDLDRQDDDRRRFDNENGEYGALSFEQREQVASNAVFVQTQYALNEMWTLSGGLRYDDITFDVSDQFLADGDDTGEVSFDQLSPSLGANADFGSYILFASWSSSFETPTTTELANPDTSGGFNAALVPQRADNFEIGFKTGNDDLYFELAAFQIDIKDELVPFELAGFPGRTFYANAGRSDRRGIETAVSWNHDSGFGIDASYTWSDFTYDEFVDENGTDYAGKELPGLPGQFAYLGVHYRSMSGLAATLEAVYSGDLYADNANTAAVDAYTVSNLRLYDEYDYGRWQIRPYIGINNLFNERYNSNIRINAFGARYYEPAPDRNVYLGVTVNFQPGGR</sequence>
<evidence type="ECO:0000256" key="8">
    <source>
        <dbReference type="ARBA" id="ARBA00023077"/>
    </source>
</evidence>
<dbReference type="GO" id="GO:0009279">
    <property type="term" value="C:cell outer membrane"/>
    <property type="evidence" value="ECO:0007669"/>
    <property type="project" value="UniProtKB-SubCell"/>
</dbReference>
<feature type="domain" description="TonB-dependent receptor-like beta-barrel" evidence="14">
    <location>
        <begin position="230"/>
        <end position="644"/>
    </location>
</feature>
<evidence type="ECO:0000256" key="13">
    <source>
        <dbReference type="SAM" id="SignalP"/>
    </source>
</evidence>
<dbReference type="Gene3D" id="2.40.170.20">
    <property type="entry name" value="TonB-dependent receptor, beta-barrel domain"/>
    <property type="match status" value="1"/>
</dbReference>
<keyword evidence="9 11" id="KW-0472">Membrane</keyword>
<feature type="domain" description="TonB-dependent receptor plug" evidence="15">
    <location>
        <begin position="45"/>
        <end position="156"/>
    </location>
</feature>
<dbReference type="InterPro" id="IPR012910">
    <property type="entry name" value="Plug_dom"/>
</dbReference>
<evidence type="ECO:0000313" key="16">
    <source>
        <dbReference type="EMBL" id="ANO50406.1"/>
    </source>
</evidence>
<keyword evidence="6" id="KW-0408">Iron</keyword>
<evidence type="ECO:0008006" key="18">
    <source>
        <dbReference type="Google" id="ProtNLM"/>
    </source>
</evidence>
<evidence type="ECO:0000259" key="15">
    <source>
        <dbReference type="Pfam" id="PF07715"/>
    </source>
</evidence>
<evidence type="ECO:0000256" key="6">
    <source>
        <dbReference type="ARBA" id="ARBA00023004"/>
    </source>
</evidence>
<evidence type="ECO:0000256" key="3">
    <source>
        <dbReference type="ARBA" id="ARBA00022452"/>
    </source>
</evidence>
<comment type="subcellular location">
    <subcellularLocation>
        <location evidence="1 11">Cell outer membrane</location>
        <topology evidence="1 11">Multi-pass membrane protein</topology>
    </subcellularLocation>
</comment>
<reference evidence="16 17" key="1">
    <citation type="submission" date="2016-06" db="EMBL/GenBank/DDBJ databases">
        <title>Complete genome sequence of a deep-branching marine Gamma Proteobacterium Woeseia oceani type strain XK5.</title>
        <authorList>
            <person name="Mu D."/>
            <person name="Du Z."/>
        </authorList>
    </citation>
    <scope>NUCLEOTIDE SEQUENCE [LARGE SCALE GENOMIC DNA]</scope>
    <source>
        <strain evidence="16 17">XK5</strain>
    </source>
</reference>
<name>A0A193LD89_9GAMM</name>
<dbReference type="EMBL" id="CP016268">
    <property type="protein sequence ID" value="ANO50406.1"/>
    <property type="molecule type" value="Genomic_DNA"/>
</dbReference>
<dbReference type="STRING" id="1548547.BA177_03550"/>
<keyword evidence="5 11" id="KW-0812">Transmembrane</keyword>
<dbReference type="InterPro" id="IPR039426">
    <property type="entry name" value="TonB-dep_rcpt-like"/>
</dbReference>
<keyword evidence="8 12" id="KW-0798">TonB box</keyword>
<dbReference type="Proteomes" id="UP000092695">
    <property type="component" value="Chromosome"/>
</dbReference>
<keyword evidence="10 11" id="KW-0998">Cell outer membrane</keyword>
<feature type="signal peptide" evidence="13">
    <location>
        <begin position="1"/>
        <end position="27"/>
    </location>
</feature>
<evidence type="ECO:0000256" key="9">
    <source>
        <dbReference type="ARBA" id="ARBA00023136"/>
    </source>
</evidence>
<evidence type="ECO:0000256" key="10">
    <source>
        <dbReference type="ARBA" id="ARBA00023237"/>
    </source>
</evidence>
<evidence type="ECO:0000256" key="5">
    <source>
        <dbReference type="ARBA" id="ARBA00022692"/>
    </source>
</evidence>
<dbReference type="Gene3D" id="2.170.130.10">
    <property type="entry name" value="TonB-dependent receptor, plug domain"/>
    <property type="match status" value="1"/>
</dbReference>
<dbReference type="Pfam" id="PF07715">
    <property type="entry name" value="Plug"/>
    <property type="match status" value="1"/>
</dbReference>
<dbReference type="SUPFAM" id="SSF56935">
    <property type="entry name" value="Porins"/>
    <property type="match status" value="1"/>
</dbReference>
<evidence type="ECO:0000256" key="12">
    <source>
        <dbReference type="RuleBase" id="RU003357"/>
    </source>
</evidence>
<dbReference type="RefSeq" id="WP_068612913.1">
    <property type="nucleotide sequence ID" value="NZ_CP016268.1"/>
</dbReference>
<evidence type="ECO:0000256" key="11">
    <source>
        <dbReference type="PROSITE-ProRule" id="PRU01360"/>
    </source>
</evidence>
<feature type="chain" id="PRO_5008260119" description="TonB-dependent receptor" evidence="13">
    <location>
        <begin position="28"/>
        <end position="684"/>
    </location>
</feature>
<keyword evidence="4" id="KW-0410">Iron transport</keyword>
<dbReference type="Pfam" id="PF00593">
    <property type="entry name" value="TonB_dep_Rec_b-barrel"/>
    <property type="match status" value="1"/>
</dbReference>
<dbReference type="PROSITE" id="PS52016">
    <property type="entry name" value="TONB_DEPENDENT_REC_3"/>
    <property type="match status" value="1"/>
</dbReference>
<dbReference type="InterPro" id="IPR037066">
    <property type="entry name" value="Plug_dom_sf"/>
</dbReference>
<dbReference type="AlphaFoldDB" id="A0A193LD89"/>
<dbReference type="GO" id="GO:0006826">
    <property type="term" value="P:iron ion transport"/>
    <property type="evidence" value="ECO:0007669"/>
    <property type="project" value="UniProtKB-KW"/>
</dbReference>
<keyword evidence="13" id="KW-0732">Signal</keyword>
<keyword evidence="2 11" id="KW-0813">Transport</keyword>
<evidence type="ECO:0000256" key="1">
    <source>
        <dbReference type="ARBA" id="ARBA00004571"/>
    </source>
</evidence>